<dbReference type="InterPro" id="IPR006498">
    <property type="entry name" value="Tail_tube"/>
</dbReference>
<dbReference type="EMBL" id="CP014526">
    <property type="protein sequence ID" value="AMW35738.1"/>
    <property type="molecule type" value="Genomic_DNA"/>
</dbReference>
<evidence type="ECO:0000313" key="2">
    <source>
        <dbReference type="Proteomes" id="UP000076066"/>
    </source>
</evidence>
<dbReference type="NCBIfam" id="TIGR01611">
    <property type="entry name" value="tail_tube"/>
    <property type="match status" value="1"/>
</dbReference>
<dbReference type="RefSeq" id="WP_066136984.1">
    <property type="nucleotide sequence ID" value="NZ_CP014526.1"/>
</dbReference>
<keyword evidence="1" id="KW-0614">Plasmid</keyword>
<sequence length="179" mass="19053">MLPMILKNFNVFIDGRGMAGIAEEVVLPKLERSTEEWRAAGMAGPVLVDLGMEPLKMEFTLGEFNSDVLRAWGLSDVGGLGVRFVAAGLAADGVGTSAVDITVRGRWKSIDMGTIKAKDMAKMKVEMPLTYYCYSSNGSKLVEIDMLGGTELVGGIDRASAISRAIGLPGMPDLPKIGI</sequence>
<geneLocation type="plasmid" evidence="1 2">
    <name>unnamed 1</name>
</geneLocation>
<reference evidence="1 2" key="1">
    <citation type="submission" date="2016-02" db="EMBL/GenBank/DDBJ databases">
        <title>Complete Genome of H5569, the type strain of the newly described species Haematospirillium jordaniae.</title>
        <authorList>
            <person name="Nicholson A.C."/>
            <person name="Humrighouse B.W."/>
            <person name="Loparov V."/>
            <person name="McQuiston J.R."/>
        </authorList>
    </citation>
    <scope>NUCLEOTIDE SEQUENCE [LARGE SCALE GENOMIC DNA]</scope>
    <source>
        <strain evidence="1 2">H5569</strain>
        <plasmid evidence="2">Plasmid unnamed 1</plasmid>
    </source>
</reference>
<organism evidence="1 2">
    <name type="scientific">Haematospirillum jordaniae</name>
    <dbReference type="NCBI Taxonomy" id="1549855"/>
    <lineage>
        <taxon>Bacteria</taxon>
        <taxon>Pseudomonadati</taxon>
        <taxon>Pseudomonadota</taxon>
        <taxon>Alphaproteobacteria</taxon>
        <taxon>Rhodospirillales</taxon>
        <taxon>Novispirillaceae</taxon>
        <taxon>Haematospirillum</taxon>
    </lineage>
</organism>
<evidence type="ECO:0000313" key="1">
    <source>
        <dbReference type="EMBL" id="AMW35738.1"/>
    </source>
</evidence>
<dbReference type="GeneID" id="53317517"/>
<keyword evidence="2" id="KW-1185">Reference proteome</keyword>
<dbReference type="OrthoDB" id="3078668at2"/>
<proteinExistence type="predicted"/>
<dbReference type="Pfam" id="PF04985">
    <property type="entry name" value="Phage_tube"/>
    <property type="match status" value="1"/>
</dbReference>
<evidence type="ECO:0008006" key="3">
    <source>
        <dbReference type="Google" id="ProtNLM"/>
    </source>
</evidence>
<accession>A0A143DHQ6</accession>
<protein>
    <recommendedName>
        <fullName evidence="3">Phage tail protein</fullName>
    </recommendedName>
</protein>
<gene>
    <name evidence="1" type="ORF">AY555_10185</name>
</gene>
<dbReference type="KEGG" id="hjo:AY555_10185"/>
<dbReference type="Proteomes" id="UP000076066">
    <property type="component" value="Plasmid unnamed 1"/>
</dbReference>
<dbReference type="AlphaFoldDB" id="A0A143DHQ6"/>
<name>A0A143DHQ6_9PROT</name>